<keyword evidence="4 5" id="KW-0408">Iron</keyword>
<keyword evidence="6" id="KW-0503">Monooxygenase</keyword>
<comment type="cofactor">
    <cofactor evidence="1 5">
        <name>heme</name>
        <dbReference type="ChEBI" id="CHEBI:30413"/>
    </cofactor>
</comment>
<dbReference type="GO" id="GO:0004497">
    <property type="term" value="F:monooxygenase activity"/>
    <property type="evidence" value="ECO:0007669"/>
    <property type="project" value="UniProtKB-KW"/>
</dbReference>
<organism evidence="7 8">
    <name type="scientific">Phaeosphaeria nodorum (strain SN15 / ATCC MYA-4574 / FGSC 10173)</name>
    <name type="common">Glume blotch fungus</name>
    <name type="synonym">Parastagonospora nodorum</name>
    <dbReference type="NCBI Taxonomy" id="321614"/>
    <lineage>
        <taxon>Eukaryota</taxon>
        <taxon>Fungi</taxon>
        <taxon>Dikarya</taxon>
        <taxon>Ascomycota</taxon>
        <taxon>Pezizomycotina</taxon>
        <taxon>Dothideomycetes</taxon>
        <taxon>Pleosporomycetidae</taxon>
        <taxon>Pleosporales</taxon>
        <taxon>Pleosporineae</taxon>
        <taxon>Phaeosphaeriaceae</taxon>
        <taxon>Parastagonospora</taxon>
    </lineage>
</organism>
<dbReference type="CDD" id="cd11062">
    <property type="entry name" value="CYP58-like"/>
    <property type="match status" value="1"/>
</dbReference>
<evidence type="ECO:0000256" key="1">
    <source>
        <dbReference type="ARBA" id="ARBA00001971"/>
    </source>
</evidence>
<gene>
    <name evidence="7" type="ORF">JI435_066850</name>
</gene>
<accession>A0A7U2F654</accession>
<keyword evidence="6" id="KW-0560">Oxidoreductase</keyword>
<dbReference type="InterPro" id="IPR050121">
    <property type="entry name" value="Cytochrome_P450_monoxygenase"/>
</dbReference>
<dbReference type="AlphaFoldDB" id="A0A7U2F654"/>
<sequence>MCLDPSLPPPAHYSFTQFAILEWKVALSGLSITGTAVIALHDIYVSGGGFPKDSRYSNFNLGPIVSIFSSTDTIYRDRRAKAVASLFAPNRLRSACEHDQVIGISVSRFIHLIQEHKKERISFDLVDICARLSIDVVTEYLLGEPYGGFREIDHLSPRDQQYHKLSANPFIFAIVAFSRFSLLPKWLFTRVYSLSTRLASDDEVKQSFRKLDSFISGVMSRLEDRPDHKADQTYQSRLLAAGIDPSEVAAQCKAVTFAGADSTAVILTTIIFHLIVNPSICRILIAQLEAHQKASTGPLDPETVPYLRAVVKEGLRLGMANPTRLTRVVPPSTALNVEGYAIPAGTVVGCAAYTLHHDPNVFPEPFEFKPERWIENRYDRNPLRLKMEMNMMPFGVGLRGCIGKNLAMRQLYETISAVCSTDTGLLEGARIKQQHIEVIEWFNGEIKGHRLDVHWE</sequence>
<dbReference type="PANTHER" id="PTHR24305:SF156">
    <property type="entry name" value="P450, PUTATIVE (EUROFUNG)-RELATED"/>
    <property type="match status" value="1"/>
</dbReference>
<comment type="similarity">
    <text evidence="2 6">Belongs to the cytochrome P450 family.</text>
</comment>
<name>A0A7U2F654_PHANO</name>
<evidence type="ECO:0000256" key="3">
    <source>
        <dbReference type="ARBA" id="ARBA00022723"/>
    </source>
</evidence>
<dbReference type="PANTHER" id="PTHR24305">
    <property type="entry name" value="CYTOCHROME P450"/>
    <property type="match status" value="1"/>
</dbReference>
<evidence type="ECO:0008006" key="9">
    <source>
        <dbReference type="Google" id="ProtNLM"/>
    </source>
</evidence>
<dbReference type="InterPro" id="IPR036396">
    <property type="entry name" value="Cyt_P450_sf"/>
</dbReference>
<evidence type="ECO:0000256" key="2">
    <source>
        <dbReference type="ARBA" id="ARBA00010617"/>
    </source>
</evidence>
<dbReference type="Proteomes" id="UP000663193">
    <property type="component" value="Chromosome 9"/>
</dbReference>
<dbReference type="InterPro" id="IPR002403">
    <property type="entry name" value="Cyt_P450_E_grp-IV"/>
</dbReference>
<keyword evidence="5 6" id="KW-0349">Heme</keyword>
<dbReference type="Pfam" id="PF00067">
    <property type="entry name" value="p450"/>
    <property type="match status" value="1"/>
</dbReference>
<dbReference type="PRINTS" id="PR00465">
    <property type="entry name" value="EP450IV"/>
</dbReference>
<dbReference type="PRINTS" id="PR00385">
    <property type="entry name" value="P450"/>
</dbReference>
<dbReference type="EMBL" id="CP069031">
    <property type="protein sequence ID" value="QRC99356.1"/>
    <property type="molecule type" value="Genomic_DNA"/>
</dbReference>
<dbReference type="InterPro" id="IPR017972">
    <property type="entry name" value="Cyt_P450_CS"/>
</dbReference>
<dbReference type="InterPro" id="IPR001128">
    <property type="entry name" value="Cyt_P450"/>
</dbReference>
<proteinExistence type="inferred from homology"/>
<dbReference type="GO" id="GO:0020037">
    <property type="term" value="F:heme binding"/>
    <property type="evidence" value="ECO:0007669"/>
    <property type="project" value="InterPro"/>
</dbReference>
<evidence type="ECO:0000256" key="5">
    <source>
        <dbReference type="PIRSR" id="PIRSR602403-1"/>
    </source>
</evidence>
<dbReference type="GO" id="GO:0016705">
    <property type="term" value="F:oxidoreductase activity, acting on paired donors, with incorporation or reduction of molecular oxygen"/>
    <property type="evidence" value="ECO:0007669"/>
    <property type="project" value="InterPro"/>
</dbReference>
<evidence type="ECO:0000256" key="6">
    <source>
        <dbReference type="RuleBase" id="RU000461"/>
    </source>
</evidence>
<feature type="binding site" description="axial binding residue" evidence="5">
    <location>
        <position position="401"/>
    </location>
    <ligand>
        <name>heme</name>
        <dbReference type="ChEBI" id="CHEBI:30413"/>
    </ligand>
    <ligandPart>
        <name>Fe</name>
        <dbReference type="ChEBI" id="CHEBI:18248"/>
    </ligandPart>
</feature>
<dbReference type="VEuPathDB" id="FungiDB:JI435_066850"/>
<dbReference type="PROSITE" id="PS00086">
    <property type="entry name" value="CYTOCHROME_P450"/>
    <property type="match status" value="1"/>
</dbReference>
<evidence type="ECO:0000313" key="8">
    <source>
        <dbReference type="Proteomes" id="UP000663193"/>
    </source>
</evidence>
<keyword evidence="3 5" id="KW-0479">Metal-binding</keyword>
<dbReference type="SUPFAM" id="SSF48264">
    <property type="entry name" value="Cytochrome P450"/>
    <property type="match status" value="1"/>
</dbReference>
<dbReference type="Gene3D" id="1.10.630.10">
    <property type="entry name" value="Cytochrome P450"/>
    <property type="match status" value="1"/>
</dbReference>
<keyword evidence="8" id="KW-1185">Reference proteome</keyword>
<evidence type="ECO:0000313" key="7">
    <source>
        <dbReference type="EMBL" id="QRC99356.1"/>
    </source>
</evidence>
<evidence type="ECO:0000256" key="4">
    <source>
        <dbReference type="ARBA" id="ARBA00023004"/>
    </source>
</evidence>
<reference evidence="8" key="1">
    <citation type="journal article" date="2021" name="BMC Genomics">
        <title>Chromosome-level genome assembly and manually-curated proteome of model necrotroph Parastagonospora nodorum Sn15 reveals a genome-wide trove of candidate effector homologs, and redundancy of virulence-related functions within an accessory chromosome.</title>
        <authorList>
            <person name="Bertazzoni S."/>
            <person name="Jones D.A.B."/>
            <person name="Phan H.T."/>
            <person name="Tan K.-C."/>
            <person name="Hane J.K."/>
        </authorList>
    </citation>
    <scope>NUCLEOTIDE SEQUENCE [LARGE SCALE GENOMIC DNA]</scope>
    <source>
        <strain evidence="8">SN15 / ATCC MYA-4574 / FGSC 10173)</strain>
    </source>
</reference>
<dbReference type="OrthoDB" id="1470350at2759"/>
<protein>
    <recommendedName>
        <fullName evidence="9">Cytochrome P450</fullName>
    </recommendedName>
</protein>
<dbReference type="GO" id="GO:0005506">
    <property type="term" value="F:iron ion binding"/>
    <property type="evidence" value="ECO:0007669"/>
    <property type="project" value="InterPro"/>
</dbReference>